<evidence type="ECO:0000313" key="3">
    <source>
        <dbReference type="Proteomes" id="UP000474757"/>
    </source>
</evidence>
<sequence>MVLDGFLKLERQVWEALVAGDAAADAALLAEEFLGVYSSGFSDRAGHAAQLEGGPSVADYRLSEARLMELGPGRVLLAYLATFRKVGEAREEAMYVSSIWEERGGTWLNVFSQDSSTADPAPV</sequence>
<proteinExistence type="predicted"/>
<dbReference type="InterPro" id="IPR027843">
    <property type="entry name" value="DUF4440"/>
</dbReference>
<evidence type="ECO:0000259" key="1">
    <source>
        <dbReference type="Pfam" id="PF14534"/>
    </source>
</evidence>
<dbReference type="SUPFAM" id="SSF54427">
    <property type="entry name" value="NTF2-like"/>
    <property type="match status" value="1"/>
</dbReference>
<organism evidence="2 3">
    <name type="scientific">Pseudoroseicyclus tamaricis</name>
    <dbReference type="NCBI Taxonomy" id="2705421"/>
    <lineage>
        <taxon>Bacteria</taxon>
        <taxon>Pseudomonadati</taxon>
        <taxon>Pseudomonadota</taxon>
        <taxon>Alphaproteobacteria</taxon>
        <taxon>Rhodobacterales</taxon>
        <taxon>Paracoccaceae</taxon>
        <taxon>Pseudoroseicyclus</taxon>
    </lineage>
</organism>
<dbReference type="AlphaFoldDB" id="A0A6B2JSB0"/>
<evidence type="ECO:0000313" key="2">
    <source>
        <dbReference type="EMBL" id="NDV00870.1"/>
    </source>
</evidence>
<feature type="domain" description="DUF4440" evidence="1">
    <location>
        <begin position="7"/>
        <end position="108"/>
    </location>
</feature>
<dbReference type="EMBL" id="JAAGAB010000002">
    <property type="protein sequence ID" value="NDV00870.1"/>
    <property type="molecule type" value="Genomic_DNA"/>
</dbReference>
<keyword evidence="3" id="KW-1185">Reference proteome</keyword>
<dbReference type="RefSeq" id="WP_163891787.1">
    <property type="nucleotide sequence ID" value="NZ_JAAFYS010000002.1"/>
</dbReference>
<name>A0A6B2JSB0_9RHOB</name>
<dbReference type="Pfam" id="PF14534">
    <property type="entry name" value="DUF4440"/>
    <property type="match status" value="1"/>
</dbReference>
<reference evidence="2 3" key="1">
    <citation type="submission" date="2020-02" db="EMBL/GenBank/DDBJ databases">
        <title>Pseudoroseicyclus tamarix, sp. nov., isolated from offshore sediment of a Tamarix chinensis forest.</title>
        <authorList>
            <person name="Gai Y."/>
        </authorList>
    </citation>
    <scope>NUCLEOTIDE SEQUENCE [LARGE SCALE GENOMIC DNA]</scope>
    <source>
        <strain evidence="2 3">CLL3-39</strain>
    </source>
</reference>
<comment type="caution">
    <text evidence="2">The sequence shown here is derived from an EMBL/GenBank/DDBJ whole genome shotgun (WGS) entry which is preliminary data.</text>
</comment>
<protein>
    <submittedName>
        <fullName evidence="2">Nuclear transport factor 2 family protein</fullName>
    </submittedName>
</protein>
<dbReference type="InterPro" id="IPR032710">
    <property type="entry name" value="NTF2-like_dom_sf"/>
</dbReference>
<accession>A0A6B2JSB0</accession>
<dbReference type="Proteomes" id="UP000474757">
    <property type="component" value="Unassembled WGS sequence"/>
</dbReference>
<gene>
    <name evidence="2" type="ORF">GZA08_07800</name>
</gene>
<dbReference type="Gene3D" id="3.10.450.50">
    <property type="match status" value="1"/>
</dbReference>